<evidence type="ECO:0000256" key="1">
    <source>
        <dbReference type="ARBA" id="ARBA00009986"/>
    </source>
</evidence>
<sequence length="487" mass="52220">MYFDPRSVDVVADQIIGGRRVPGAERREVPSPSDRRIVREISWASPDQVDEAVTTARRVWRDSGWGTTAPRERAALLYRWADLVEAHAEEIARLESLVSARVYPEVMARDAKVVSGVLRYFGEFADKIDGSVTPTTKDSLSFTVHEPHGVVAAIAPWNFPIILAAWKFAPALAAGNAVVLKPSELTPFATARIAELAVEAGLPAGLFNVVHGDGAVGATLVKHPGVDYVTFTGSSATGARIMADAALSGLKPVSLELGGKGPQLVFADAPDLERLAAMVARGITYNAGQVCFAGSRLVIERSIADSFLDKVKGHMAGGQAGETWADGTTVPPIINDSQLDRIDGIVRDAIADGAQAVCGAKRVDREASGFFTPTILRGVTTENRAYREEIFGPVLAVQEFDDVDEGVALADHPDYGLTASVHTADINKAFRAAQAIESGTVWINDWGRRTDFTAPFGGYKRSGLGKDMGRAGYEKYTKTKAIWLELA</sequence>
<dbReference type="RefSeq" id="WP_183987153.1">
    <property type="nucleotide sequence ID" value="NZ_JACIEV010000014.1"/>
</dbReference>
<dbReference type="EMBL" id="JACIEV010000014">
    <property type="protein sequence ID" value="MBB4155547.1"/>
    <property type="molecule type" value="Genomic_DNA"/>
</dbReference>
<proteinExistence type="inferred from homology"/>
<keyword evidence="2 4" id="KW-0560">Oxidoreductase</keyword>
<dbReference type="FunFam" id="3.40.605.10:FF:000007">
    <property type="entry name" value="NAD/NADP-dependent betaine aldehyde dehydrogenase"/>
    <property type="match status" value="1"/>
</dbReference>
<organism evidence="4 5">
    <name type="scientific">Sphingomonas jinjuensis</name>
    <dbReference type="NCBI Taxonomy" id="535907"/>
    <lineage>
        <taxon>Bacteria</taxon>
        <taxon>Pseudomonadati</taxon>
        <taxon>Pseudomonadota</taxon>
        <taxon>Alphaproteobacteria</taxon>
        <taxon>Sphingomonadales</taxon>
        <taxon>Sphingomonadaceae</taxon>
        <taxon>Sphingomonas</taxon>
    </lineage>
</organism>
<evidence type="ECO:0000256" key="2">
    <source>
        <dbReference type="ARBA" id="ARBA00023002"/>
    </source>
</evidence>
<dbReference type="PANTHER" id="PTHR11699">
    <property type="entry name" value="ALDEHYDE DEHYDROGENASE-RELATED"/>
    <property type="match status" value="1"/>
</dbReference>
<accession>A0A840FIN3</accession>
<dbReference type="Gene3D" id="3.40.605.10">
    <property type="entry name" value="Aldehyde Dehydrogenase, Chain A, domain 1"/>
    <property type="match status" value="1"/>
</dbReference>
<dbReference type="AlphaFoldDB" id="A0A840FIN3"/>
<dbReference type="Gene3D" id="3.40.309.10">
    <property type="entry name" value="Aldehyde Dehydrogenase, Chain A, domain 2"/>
    <property type="match status" value="1"/>
</dbReference>
<dbReference type="Proteomes" id="UP000529795">
    <property type="component" value="Unassembled WGS sequence"/>
</dbReference>
<name>A0A840FIN3_9SPHN</name>
<evidence type="ECO:0000313" key="5">
    <source>
        <dbReference type="Proteomes" id="UP000529795"/>
    </source>
</evidence>
<comment type="caution">
    <text evidence="4">The sequence shown here is derived from an EMBL/GenBank/DDBJ whole genome shotgun (WGS) entry which is preliminary data.</text>
</comment>
<keyword evidence="5" id="KW-1185">Reference proteome</keyword>
<dbReference type="GO" id="GO:0004029">
    <property type="term" value="F:aldehyde dehydrogenase (NAD+) activity"/>
    <property type="evidence" value="ECO:0007669"/>
    <property type="project" value="UniProtKB-EC"/>
</dbReference>
<protein>
    <submittedName>
        <fullName evidence="4">Aldehyde dehydrogenase (NAD+)</fullName>
        <ecNumber evidence="4">1.2.1.3</ecNumber>
    </submittedName>
</protein>
<dbReference type="InterPro" id="IPR016162">
    <property type="entry name" value="Ald_DH_N"/>
</dbReference>
<dbReference type="InterPro" id="IPR015590">
    <property type="entry name" value="Aldehyde_DH_dom"/>
</dbReference>
<gene>
    <name evidence="4" type="ORF">GGQ80_003472</name>
</gene>
<dbReference type="InterPro" id="IPR016163">
    <property type="entry name" value="Ald_DH_C"/>
</dbReference>
<dbReference type="SUPFAM" id="SSF53720">
    <property type="entry name" value="ALDH-like"/>
    <property type="match status" value="1"/>
</dbReference>
<dbReference type="Pfam" id="PF00171">
    <property type="entry name" value="Aldedh"/>
    <property type="match status" value="1"/>
</dbReference>
<reference evidence="4 5" key="1">
    <citation type="submission" date="2020-08" db="EMBL/GenBank/DDBJ databases">
        <title>Genomic Encyclopedia of Type Strains, Phase IV (KMG-IV): sequencing the most valuable type-strain genomes for metagenomic binning, comparative biology and taxonomic classification.</title>
        <authorList>
            <person name="Goeker M."/>
        </authorList>
    </citation>
    <scope>NUCLEOTIDE SEQUENCE [LARGE SCALE GENOMIC DNA]</scope>
    <source>
        <strain evidence="4 5">YC6723</strain>
    </source>
</reference>
<comment type="similarity">
    <text evidence="1">Belongs to the aldehyde dehydrogenase family.</text>
</comment>
<dbReference type="EC" id="1.2.1.3" evidence="4"/>
<dbReference type="InterPro" id="IPR016161">
    <property type="entry name" value="Ald_DH/histidinol_DH"/>
</dbReference>
<evidence type="ECO:0000259" key="3">
    <source>
        <dbReference type="Pfam" id="PF00171"/>
    </source>
</evidence>
<feature type="domain" description="Aldehyde dehydrogenase" evidence="3">
    <location>
        <begin position="25"/>
        <end position="482"/>
    </location>
</feature>
<evidence type="ECO:0000313" key="4">
    <source>
        <dbReference type="EMBL" id="MBB4155547.1"/>
    </source>
</evidence>